<evidence type="ECO:0000256" key="2">
    <source>
        <dbReference type="ARBA" id="ARBA00022679"/>
    </source>
</evidence>
<protein>
    <submittedName>
        <fullName evidence="4">Putative O-methyltransferase</fullName>
    </submittedName>
</protein>
<reference evidence="4" key="1">
    <citation type="journal article" date="2008" name="ISME J.">
        <title>Genomic patterns of recombination, clonal divergence and environment in marine microbial populations.</title>
        <authorList>
            <person name="Konstantinidis K.T."/>
            <person name="Delong E.F."/>
        </authorList>
    </citation>
    <scope>NUCLEOTIDE SEQUENCE</scope>
</reference>
<keyword evidence="1 4" id="KW-0489">Methyltransferase</keyword>
<accession>B3T567</accession>
<evidence type="ECO:0000313" key="4">
    <source>
        <dbReference type="EMBL" id="ABZ07726.1"/>
    </source>
</evidence>
<dbReference type="AlphaFoldDB" id="B3T567"/>
<dbReference type="EMBL" id="EU016608">
    <property type="protein sequence ID" value="ABZ07726.1"/>
    <property type="molecule type" value="Genomic_DNA"/>
</dbReference>
<evidence type="ECO:0000256" key="1">
    <source>
        <dbReference type="ARBA" id="ARBA00022603"/>
    </source>
</evidence>
<sequence length="191" mass="21476">MAYIRRIEEILRVIEQVSEKRNLPIIGPIKGKVLDDVVIQTKPKVILEIGTLVGYSAIRMSRFLTSGARIVCVEISKSFAEEAQDNISKAGVSDMIQIIVGDAEEVIPNLKETVDLLFLDAEKTHYLTYLKLAERMLHKGTKIVADNAGMAASEMQNFLTYVRESQLYQSKYHDFDLSGWHDGVEVTTKIS</sequence>
<dbReference type="Pfam" id="PF01596">
    <property type="entry name" value="Methyltransf_3"/>
    <property type="match status" value="1"/>
</dbReference>
<dbReference type="PANTHER" id="PTHR43836">
    <property type="entry name" value="CATECHOL O-METHYLTRANSFERASE 1-RELATED"/>
    <property type="match status" value="1"/>
</dbReference>
<dbReference type="Gene3D" id="3.40.50.150">
    <property type="entry name" value="Vaccinia Virus protein VP39"/>
    <property type="match status" value="1"/>
</dbReference>
<dbReference type="GO" id="GO:0032259">
    <property type="term" value="P:methylation"/>
    <property type="evidence" value="ECO:0007669"/>
    <property type="project" value="UniProtKB-KW"/>
</dbReference>
<organism evidence="4">
    <name type="scientific">uncultured marine microorganism HF4000_ANIW141A21</name>
    <dbReference type="NCBI Taxonomy" id="455535"/>
    <lineage>
        <taxon>unclassified sequences</taxon>
        <taxon>environmental samples</taxon>
    </lineage>
</organism>
<dbReference type="GO" id="GO:0008171">
    <property type="term" value="F:O-methyltransferase activity"/>
    <property type="evidence" value="ECO:0007669"/>
    <property type="project" value="InterPro"/>
</dbReference>
<dbReference type="SUPFAM" id="SSF53335">
    <property type="entry name" value="S-adenosyl-L-methionine-dependent methyltransferases"/>
    <property type="match status" value="1"/>
</dbReference>
<dbReference type="CDD" id="cd02440">
    <property type="entry name" value="AdoMet_MTases"/>
    <property type="match status" value="1"/>
</dbReference>
<keyword evidence="3" id="KW-0949">S-adenosyl-L-methionine</keyword>
<proteinExistence type="predicted"/>
<evidence type="ECO:0000256" key="3">
    <source>
        <dbReference type="ARBA" id="ARBA00022691"/>
    </source>
</evidence>
<name>B3T567_9ZZZZ</name>
<dbReference type="PANTHER" id="PTHR43836:SF9">
    <property type="entry name" value="O-METHYLTRANSFERASE"/>
    <property type="match status" value="1"/>
</dbReference>
<keyword evidence="2 4" id="KW-0808">Transferase</keyword>
<gene>
    <name evidence="4" type="ORF">ALOHA_HF4000ANIW141A21ctg1g10</name>
</gene>
<dbReference type="PROSITE" id="PS51682">
    <property type="entry name" value="SAM_OMT_I"/>
    <property type="match status" value="1"/>
</dbReference>
<dbReference type="InterPro" id="IPR002935">
    <property type="entry name" value="SAM_O-MeTrfase"/>
</dbReference>
<dbReference type="InterPro" id="IPR029063">
    <property type="entry name" value="SAM-dependent_MTases_sf"/>
</dbReference>